<dbReference type="SUPFAM" id="SSF81606">
    <property type="entry name" value="PP2C-like"/>
    <property type="match status" value="1"/>
</dbReference>
<dbReference type="PANTHER" id="PTHR13832">
    <property type="entry name" value="PROTEIN PHOSPHATASE 2C"/>
    <property type="match status" value="1"/>
</dbReference>
<dbReference type="Gene3D" id="3.60.40.10">
    <property type="entry name" value="PPM-type phosphatase domain"/>
    <property type="match status" value="1"/>
</dbReference>
<evidence type="ECO:0000313" key="2">
    <source>
        <dbReference type="EMBL" id="KAF4132181.1"/>
    </source>
</evidence>
<proteinExistence type="predicted"/>
<protein>
    <recommendedName>
        <fullName evidence="1">PPM-type phosphatase domain-containing protein</fullName>
    </recommendedName>
</protein>
<reference evidence="2" key="1">
    <citation type="submission" date="2020-03" db="EMBL/GenBank/DDBJ databases">
        <title>Hybrid Assembly of Korean Phytophthora infestans isolates.</title>
        <authorList>
            <person name="Prokchorchik M."/>
            <person name="Lee Y."/>
            <person name="Seo J."/>
            <person name="Cho J.-H."/>
            <person name="Park Y.-E."/>
            <person name="Jang D.-C."/>
            <person name="Im J.-S."/>
            <person name="Choi J.-G."/>
            <person name="Park H.-J."/>
            <person name="Lee G.-B."/>
            <person name="Lee Y.-G."/>
            <person name="Hong S.-Y."/>
            <person name="Cho K."/>
            <person name="Sohn K.H."/>
        </authorList>
    </citation>
    <scope>NUCLEOTIDE SEQUENCE</scope>
    <source>
        <strain evidence="2">KR_2_A2</strain>
    </source>
</reference>
<dbReference type="InterPro" id="IPR036457">
    <property type="entry name" value="PPM-type-like_dom_sf"/>
</dbReference>
<accession>A0A8S9TTZ3</accession>
<sequence>MSSRASSPICFQSQWRTSGLTASVAASGISNIGGADNRENQDAFFTFYDPKNAALVVGLFDGHGRDTGRDVAHAAKRYFEAQFQGYSKRDYTRMEHDPKKFFQHLFTSCQQALKCKLRDHYERAGYFVEEKQPEGFLIRHNWHTGTMASVRGGTTASIVVVLNGGQKIYSVNVGDSAALLISMGPTLHADDVKVHGNDGADVHRQNKSYQDDSELDNNCRRRSYLLLLSGNHSPESTTEFFRARSTRCSSLDPALPALRFVYDSSEPKSRRLPIFTVSSNGDLHRNSSGEYYKNVRDEWAAVVATPLNAIFPDALAFTRSLGDFQMHSYGVSCEPTVVELSLEQIVAKDLGLTTKTVDNQVYNHTNKACDGDEDRTFNSSDNPSEQSFMLVVASDGIWDNWKYCDLQMLLSEANHNKSKHQQSEITGDHSSVDAIVSSLMDANLQPACTKEKKKQSDYFGDNADNMTAILCNFNLRTSANK</sequence>
<dbReference type="PANTHER" id="PTHR13832:SF699">
    <property type="entry name" value="INTEGRIN-LINKED KINASE-ASSOCIATED SERINE_THREONINE PHOSPHATASE 2C"/>
    <property type="match status" value="1"/>
</dbReference>
<dbReference type="InterPro" id="IPR015655">
    <property type="entry name" value="PP2C"/>
</dbReference>
<comment type="caution">
    <text evidence="2">The sequence shown here is derived from an EMBL/GenBank/DDBJ whole genome shotgun (WGS) entry which is preliminary data.</text>
</comment>
<organism evidence="2 3">
    <name type="scientific">Phytophthora infestans</name>
    <name type="common">Potato late blight agent</name>
    <name type="synonym">Botrytis infestans</name>
    <dbReference type="NCBI Taxonomy" id="4787"/>
    <lineage>
        <taxon>Eukaryota</taxon>
        <taxon>Sar</taxon>
        <taxon>Stramenopiles</taxon>
        <taxon>Oomycota</taxon>
        <taxon>Peronosporomycetes</taxon>
        <taxon>Peronosporales</taxon>
        <taxon>Peronosporaceae</taxon>
        <taxon>Phytophthora</taxon>
    </lineage>
</organism>
<evidence type="ECO:0000313" key="3">
    <source>
        <dbReference type="Proteomes" id="UP000704712"/>
    </source>
</evidence>
<dbReference type="SMART" id="SM00332">
    <property type="entry name" value="PP2Cc"/>
    <property type="match status" value="1"/>
</dbReference>
<evidence type="ECO:0000259" key="1">
    <source>
        <dbReference type="PROSITE" id="PS51746"/>
    </source>
</evidence>
<dbReference type="GO" id="GO:0004722">
    <property type="term" value="F:protein serine/threonine phosphatase activity"/>
    <property type="evidence" value="ECO:0007669"/>
    <property type="project" value="InterPro"/>
</dbReference>
<dbReference type="PROSITE" id="PS51746">
    <property type="entry name" value="PPM_2"/>
    <property type="match status" value="1"/>
</dbReference>
<dbReference type="AlphaFoldDB" id="A0A8S9TTZ3"/>
<dbReference type="Proteomes" id="UP000704712">
    <property type="component" value="Unassembled WGS sequence"/>
</dbReference>
<name>A0A8S9TTZ3_PHYIN</name>
<feature type="domain" description="PPM-type phosphatase" evidence="1">
    <location>
        <begin position="23"/>
        <end position="473"/>
    </location>
</feature>
<dbReference type="EMBL" id="JAACNO010002582">
    <property type="protein sequence ID" value="KAF4132181.1"/>
    <property type="molecule type" value="Genomic_DNA"/>
</dbReference>
<dbReference type="InterPro" id="IPR001932">
    <property type="entry name" value="PPM-type_phosphatase-like_dom"/>
</dbReference>
<gene>
    <name evidence="2" type="ORF">GN958_ATG18635</name>
</gene>